<feature type="compositionally biased region" description="Basic and acidic residues" evidence="2">
    <location>
        <begin position="44"/>
        <end position="57"/>
    </location>
</feature>
<feature type="coiled-coil region" evidence="1">
    <location>
        <begin position="291"/>
        <end position="318"/>
    </location>
</feature>
<sequence>MAKLGFVSFPPNAKACKGVSGVWEWFKTEIEMGRKDSKRKRKHNDVVEEASHTERGNTHTQNVSPLPKAVEQDRESIQIEYEFEETKTNFTEQRHVDGAVPTLGVPEKVGSEKNPGCNPEEKVPEKNPKGIISVTNQAPASMLTREAETNACIFQDPDILLTNTSIEEKIHVIHHNFRSNETCREVEASDEHNKPGNGAEDPQAPHSDTAGDIAPQDVQFFLSDGPPFIAICDYEHNELVDFNNVSDPTFIPDKGPSFNDNEYFSREVEINDFEEDAADVQGKHLACCNLATALASQNDALRNEVHGLKNEIASLSCQMFALEARCGKVDSTNQQLRCRIREYADLGSREEIIRCGEQIGQ</sequence>
<feature type="region of interest" description="Disordered" evidence="2">
    <location>
        <begin position="34"/>
        <end position="71"/>
    </location>
</feature>
<name>A0AA38GHX2_TAXCH</name>
<proteinExistence type="predicted"/>
<dbReference type="EMBL" id="JAHRHJ020000003">
    <property type="protein sequence ID" value="KAH9322210.1"/>
    <property type="molecule type" value="Genomic_DNA"/>
</dbReference>
<keyword evidence="1" id="KW-0175">Coiled coil</keyword>
<protein>
    <submittedName>
        <fullName evidence="3">Uncharacterized protein</fullName>
    </submittedName>
</protein>
<feature type="region of interest" description="Disordered" evidence="2">
    <location>
        <begin position="183"/>
        <end position="212"/>
    </location>
</feature>
<feature type="non-terminal residue" evidence="3">
    <location>
        <position position="1"/>
    </location>
</feature>
<evidence type="ECO:0000256" key="1">
    <source>
        <dbReference type="SAM" id="Coils"/>
    </source>
</evidence>
<dbReference type="Proteomes" id="UP000824469">
    <property type="component" value="Unassembled WGS sequence"/>
</dbReference>
<evidence type="ECO:0000313" key="4">
    <source>
        <dbReference type="Proteomes" id="UP000824469"/>
    </source>
</evidence>
<gene>
    <name evidence="3" type="ORF">KI387_016849</name>
</gene>
<feature type="compositionally biased region" description="Basic and acidic residues" evidence="2">
    <location>
        <begin position="183"/>
        <end position="194"/>
    </location>
</feature>
<evidence type="ECO:0000313" key="3">
    <source>
        <dbReference type="EMBL" id="KAH9322210.1"/>
    </source>
</evidence>
<comment type="caution">
    <text evidence="3">The sequence shown here is derived from an EMBL/GenBank/DDBJ whole genome shotgun (WGS) entry which is preliminary data.</text>
</comment>
<keyword evidence="4" id="KW-1185">Reference proteome</keyword>
<evidence type="ECO:0000256" key="2">
    <source>
        <dbReference type="SAM" id="MobiDB-lite"/>
    </source>
</evidence>
<reference evidence="3 4" key="1">
    <citation type="journal article" date="2021" name="Nat. Plants">
        <title>The Taxus genome provides insights into paclitaxel biosynthesis.</title>
        <authorList>
            <person name="Xiong X."/>
            <person name="Gou J."/>
            <person name="Liao Q."/>
            <person name="Li Y."/>
            <person name="Zhou Q."/>
            <person name="Bi G."/>
            <person name="Li C."/>
            <person name="Du R."/>
            <person name="Wang X."/>
            <person name="Sun T."/>
            <person name="Guo L."/>
            <person name="Liang H."/>
            <person name="Lu P."/>
            <person name="Wu Y."/>
            <person name="Zhang Z."/>
            <person name="Ro D.K."/>
            <person name="Shang Y."/>
            <person name="Huang S."/>
            <person name="Yan J."/>
        </authorList>
    </citation>
    <scope>NUCLEOTIDE SEQUENCE [LARGE SCALE GENOMIC DNA]</scope>
    <source>
        <strain evidence="3">Ta-2019</strain>
    </source>
</reference>
<feature type="region of interest" description="Disordered" evidence="2">
    <location>
        <begin position="102"/>
        <end position="127"/>
    </location>
</feature>
<dbReference type="AlphaFoldDB" id="A0AA38GHX2"/>
<accession>A0AA38GHX2</accession>
<organism evidence="3 4">
    <name type="scientific">Taxus chinensis</name>
    <name type="common">Chinese yew</name>
    <name type="synonym">Taxus wallichiana var. chinensis</name>
    <dbReference type="NCBI Taxonomy" id="29808"/>
    <lineage>
        <taxon>Eukaryota</taxon>
        <taxon>Viridiplantae</taxon>
        <taxon>Streptophyta</taxon>
        <taxon>Embryophyta</taxon>
        <taxon>Tracheophyta</taxon>
        <taxon>Spermatophyta</taxon>
        <taxon>Pinopsida</taxon>
        <taxon>Pinidae</taxon>
        <taxon>Conifers II</taxon>
        <taxon>Cupressales</taxon>
        <taxon>Taxaceae</taxon>
        <taxon>Taxus</taxon>
    </lineage>
</organism>